<feature type="active site" evidence="9 11">
    <location>
        <position position="144"/>
    </location>
</feature>
<sequence length="204" mass="22146">MRVLLTGFEPFLGHKVNPTEAIVKELAGKKIEEIEEIEVIGEVLPVAFSQSASQLLRLYEKHKPDAVVMLGLAAGRNCITPERVAINCSDGDADNEGKALQDAVIREDGPAAYFSTLPIRDIVNHLVKEGLPAQVSNTAGTYLCNNIMYQMLDHLAQQQIECQAGFIHIPASHELALTNAALPSMSHGDLVRAVKVVIARLASR</sequence>
<evidence type="ECO:0000256" key="4">
    <source>
        <dbReference type="ARBA" id="ARBA00006641"/>
    </source>
</evidence>
<protein>
    <recommendedName>
        <fullName evidence="9">Pyrrolidone-carboxylate peptidase</fullName>
        <ecNumber evidence="9">3.4.19.3</ecNumber>
    </recommendedName>
    <alternativeName>
        <fullName evidence="9">5-oxoprolyl-peptidase</fullName>
    </alternativeName>
    <alternativeName>
        <fullName evidence="9">Pyroglutamyl-peptidase I</fullName>
        <shortName evidence="9">PGP-I</shortName>
        <shortName evidence="9">Pyrase</shortName>
    </alternativeName>
</protein>
<dbReference type="CDD" id="cd00501">
    <property type="entry name" value="Peptidase_C15"/>
    <property type="match status" value="1"/>
</dbReference>
<feature type="active site" evidence="9">
    <location>
        <position position="168"/>
    </location>
</feature>
<dbReference type="PIRSF" id="PIRSF015592">
    <property type="entry name" value="Prld-crbxl_pptds"/>
    <property type="match status" value="1"/>
</dbReference>
<dbReference type="InterPro" id="IPR033694">
    <property type="entry name" value="PGPEP1_Cys_AS"/>
</dbReference>
<dbReference type="InterPro" id="IPR033693">
    <property type="entry name" value="PGPEP1_Glu_AS"/>
</dbReference>
<evidence type="ECO:0000256" key="1">
    <source>
        <dbReference type="ARBA" id="ARBA00001770"/>
    </source>
</evidence>
<comment type="similarity">
    <text evidence="4 9">Belongs to the peptidase C15 family.</text>
</comment>
<dbReference type="Gene3D" id="3.40.630.20">
    <property type="entry name" value="Peptidase C15, pyroglutamyl peptidase I-like"/>
    <property type="match status" value="1"/>
</dbReference>
<dbReference type="InterPro" id="IPR029762">
    <property type="entry name" value="PGP-I_bact-type"/>
</dbReference>
<evidence type="ECO:0000256" key="2">
    <source>
        <dbReference type="ARBA" id="ARBA00002280"/>
    </source>
</evidence>
<comment type="catalytic activity">
    <reaction evidence="1 9 10">
        <text>Release of an N-terminal pyroglutamyl group from a polypeptide, the second amino acid generally not being Pro.</text>
        <dbReference type="EC" id="3.4.19.3"/>
    </reaction>
</comment>
<dbReference type="PRINTS" id="PR00706">
    <property type="entry name" value="PYROGLUPTASE"/>
</dbReference>
<dbReference type="NCBIfam" id="NF009676">
    <property type="entry name" value="PRK13197.1"/>
    <property type="match status" value="1"/>
</dbReference>
<dbReference type="NCBIfam" id="TIGR00504">
    <property type="entry name" value="pyro_pdase"/>
    <property type="match status" value="1"/>
</dbReference>
<proteinExistence type="inferred from homology"/>
<feature type="active site" evidence="9 10">
    <location>
        <position position="82"/>
    </location>
</feature>
<dbReference type="PROSITE" id="PS01333">
    <property type="entry name" value="PYRASE_GLU"/>
    <property type="match status" value="1"/>
</dbReference>
<evidence type="ECO:0000313" key="13">
    <source>
        <dbReference type="Proteomes" id="UP001589833"/>
    </source>
</evidence>
<evidence type="ECO:0000256" key="7">
    <source>
        <dbReference type="ARBA" id="ARBA00022801"/>
    </source>
</evidence>
<keyword evidence="8 9" id="KW-0788">Thiol protease</keyword>
<comment type="caution">
    <text evidence="12">The sequence shown here is derived from an EMBL/GenBank/DDBJ whole genome shotgun (WGS) entry which is preliminary data.</text>
</comment>
<keyword evidence="13" id="KW-1185">Reference proteome</keyword>
<keyword evidence="6 9" id="KW-0645">Protease</keyword>
<comment type="function">
    <text evidence="2 9">Removes 5-oxoproline from various penultimate amino acid residues except L-proline.</text>
</comment>
<dbReference type="PANTHER" id="PTHR23402:SF1">
    <property type="entry name" value="PYROGLUTAMYL-PEPTIDASE I"/>
    <property type="match status" value="1"/>
</dbReference>
<evidence type="ECO:0000256" key="5">
    <source>
        <dbReference type="ARBA" id="ARBA00022490"/>
    </source>
</evidence>
<dbReference type="PANTHER" id="PTHR23402">
    <property type="entry name" value="PROTEASE FAMILY C15 PYROGLUTAMYL-PEPTIDASE I-RELATED"/>
    <property type="match status" value="1"/>
</dbReference>
<dbReference type="SUPFAM" id="SSF53182">
    <property type="entry name" value="Pyrrolidone carboxyl peptidase (pyroglutamate aminopeptidase)"/>
    <property type="match status" value="1"/>
</dbReference>
<comment type="subcellular location">
    <subcellularLocation>
        <location evidence="3 9">Cytoplasm</location>
    </subcellularLocation>
</comment>
<evidence type="ECO:0000256" key="8">
    <source>
        <dbReference type="ARBA" id="ARBA00022807"/>
    </source>
</evidence>
<name>A0ABV6NGK1_9BACI</name>
<accession>A0ABV6NGK1</accession>
<gene>
    <name evidence="9 12" type="primary">pcp</name>
    <name evidence="12" type="ORF">ACFFH4_09435</name>
</gene>
<evidence type="ECO:0000256" key="9">
    <source>
        <dbReference type="HAMAP-Rule" id="MF_00417"/>
    </source>
</evidence>
<dbReference type="HAMAP" id="MF_00417">
    <property type="entry name" value="Pyrrolid_peptidase"/>
    <property type="match status" value="1"/>
</dbReference>
<dbReference type="PROSITE" id="PS01334">
    <property type="entry name" value="PYRASE_CYS"/>
    <property type="match status" value="1"/>
</dbReference>
<evidence type="ECO:0000256" key="11">
    <source>
        <dbReference type="PROSITE-ProRule" id="PRU10077"/>
    </source>
</evidence>
<keyword evidence="5 9" id="KW-0963">Cytoplasm</keyword>
<dbReference type="Pfam" id="PF01470">
    <property type="entry name" value="Peptidase_C15"/>
    <property type="match status" value="1"/>
</dbReference>
<dbReference type="InterPro" id="IPR036440">
    <property type="entry name" value="Peptidase_C15-like_sf"/>
</dbReference>
<keyword evidence="7 9" id="KW-0378">Hydrolase</keyword>
<dbReference type="RefSeq" id="WP_273841957.1">
    <property type="nucleotide sequence ID" value="NZ_JAQQWT010000004.1"/>
</dbReference>
<dbReference type="Proteomes" id="UP001589833">
    <property type="component" value="Unassembled WGS sequence"/>
</dbReference>
<dbReference type="EMBL" id="JBHLTR010000013">
    <property type="protein sequence ID" value="MFC0559268.1"/>
    <property type="molecule type" value="Genomic_DNA"/>
</dbReference>
<dbReference type="EC" id="3.4.19.3" evidence="9"/>
<evidence type="ECO:0000256" key="10">
    <source>
        <dbReference type="PROSITE-ProRule" id="PRU10076"/>
    </source>
</evidence>
<evidence type="ECO:0000313" key="12">
    <source>
        <dbReference type="EMBL" id="MFC0559268.1"/>
    </source>
</evidence>
<organism evidence="12 13">
    <name type="scientific">Halalkalibacter alkalisediminis</name>
    <dbReference type="NCBI Taxonomy" id="935616"/>
    <lineage>
        <taxon>Bacteria</taxon>
        <taxon>Bacillati</taxon>
        <taxon>Bacillota</taxon>
        <taxon>Bacilli</taxon>
        <taxon>Bacillales</taxon>
        <taxon>Bacillaceae</taxon>
        <taxon>Halalkalibacter</taxon>
    </lineage>
</organism>
<dbReference type="InterPro" id="IPR000816">
    <property type="entry name" value="Peptidase_C15"/>
</dbReference>
<dbReference type="GO" id="GO:0016920">
    <property type="term" value="F:pyroglutamyl-peptidase activity"/>
    <property type="evidence" value="ECO:0007669"/>
    <property type="project" value="UniProtKB-EC"/>
</dbReference>
<evidence type="ECO:0000256" key="6">
    <source>
        <dbReference type="ARBA" id="ARBA00022670"/>
    </source>
</evidence>
<dbReference type="InterPro" id="IPR016125">
    <property type="entry name" value="Peptidase_C15-like"/>
</dbReference>
<comment type="subunit">
    <text evidence="9">Homotetramer.</text>
</comment>
<evidence type="ECO:0000256" key="3">
    <source>
        <dbReference type="ARBA" id="ARBA00004496"/>
    </source>
</evidence>
<reference evidence="12 13" key="1">
    <citation type="submission" date="2024-09" db="EMBL/GenBank/DDBJ databases">
        <authorList>
            <person name="Sun Q."/>
            <person name="Mori K."/>
        </authorList>
    </citation>
    <scope>NUCLEOTIDE SEQUENCE [LARGE SCALE GENOMIC DNA]</scope>
    <source>
        <strain evidence="12 13">NCAIM B.02301</strain>
    </source>
</reference>